<sequence>MMKDTKDTRQHIVDTGYRLIVSKGFASVGLAEILGAAGVPKGSFYYYFKSKEQFGEEVIKSYFKEYLVWLEEVLRPQTNSAYDRLLNYWQRWIETQSEPACGEQKCLVVKLSAEVSDLSEPMRLALQEGSSKVILRIALCIEEGIADGSITGSNANFTAELLYTMWLGASLLSKLNRHEKPLQRALQATSSLLRGNTLT</sequence>
<evidence type="ECO:0000259" key="5">
    <source>
        <dbReference type="PROSITE" id="PS50977"/>
    </source>
</evidence>
<accession>A0A1M7YAJ0</accession>
<keyword evidence="1" id="KW-0805">Transcription regulation</keyword>
<feature type="domain" description="HTH tetR-type" evidence="5">
    <location>
        <begin position="6"/>
        <end position="66"/>
    </location>
</feature>
<dbReference type="Gene3D" id="1.10.357.10">
    <property type="entry name" value="Tetracycline Repressor, domain 2"/>
    <property type="match status" value="1"/>
</dbReference>
<dbReference type="PANTHER" id="PTHR47506:SF6">
    <property type="entry name" value="HTH-TYPE TRANSCRIPTIONAL REPRESSOR NEMR"/>
    <property type="match status" value="1"/>
</dbReference>
<dbReference type="GO" id="GO:0003677">
    <property type="term" value="F:DNA binding"/>
    <property type="evidence" value="ECO:0007669"/>
    <property type="project" value="UniProtKB-UniRule"/>
</dbReference>
<dbReference type="InterPro" id="IPR001647">
    <property type="entry name" value="HTH_TetR"/>
</dbReference>
<gene>
    <name evidence="6" type="ORF">SAMN02745220_02975</name>
</gene>
<dbReference type="AlphaFoldDB" id="A0A1M7YAJ0"/>
<dbReference type="Pfam" id="PF00440">
    <property type="entry name" value="TetR_N"/>
    <property type="match status" value="1"/>
</dbReference>
<dbReference type="PANTHER" id="PTHR47506">
    <property type="entry name" value="TRANSCRIPTIONAL REGULATORY PROTEIN"/>
    <property type="match status" value="1"/>
</dbReference>
<dbReference type="InterPro" id="IPR009057">
    <property type="entry name" value="Homeodomain-like_sf"/>
</dbReference>
<dbReference type="RefSeq" id="WP_073614325.1">
    <property type="nucleotide sequence ID" value="NZ_FRFE01000014.1"/>
</dbReference>
<evidence type="ECO:0000313" key="6">
    <source>
        <dbReference type="EMBL" id="SHO49652.1"/>
    </source>
</evidence>
<keyword evidence="7" id="KW-1185">Reference proteome</keyword>
<keyword evidence="2 4" id="KW-0238">DNA-binding</keyword>
<dbReference type="SUPFAM" id="SSF48498">
    <property type="entry name" value="Tetracyclin repressor-like, C-terminal domain"/>
    <property type="match status" value="1"/>
</dbReference>
<dbReference type="Pfam" id="PF16925">
    <property type="entry name" value="TetR_C_13"/>
    <property type="match status" value="1"/>
</dbReference>
<reference evidence="6 7" key="1">
    <citation type="submission" date="2016-12" db="EMBL/GenBank/DDBJ databases">
        <authorList>
            <person name="Song W.-J."/>
            <person name="Kurnit D.M."/>
        </authorList>
    </citation>
    <scope>NUCLEOTIDE SEQUENCE [LARGE SCALE GENOMIC DNA]</scope>
    <source>
        <strain evidence="6 7">DSM 18488</strain>
    </source>
</reference>
<evidence type="ECO:0000256" key="1">
    <source>
        <dbReference type="ARBA" id="ARBA00023015"/>
    </source>
</evidence>
<dbReference type="InterPro" id="IPR036271">
    <property type="entry name" value="Tet_transcr_reg_TetR-rel_C_sf"/>
</dbReference>
<dbReference type="SUPFAM" id="SSF46689">
    <property type="entry name" value="Homeodomain-like"/>
    <property type="match status" value="1"/>
</dbReference>
<keyword evidence="3" id="KW-0804">Transcription</keyword>
<feature type="DNA-binding region" description="H-T-H motif" evidence="4">
    <location>
        <begin position="29"/>
        <end position="48"/>
    </location>
</feature>
<dbReference type="OrthoDB" id="9793734at2"/>
<dbReference type="Proteomes" id="UP000184603">
    <property type="component" value="Unassembled WGS sequence"/>
</dbReference>
<protein>
    <submittedName>
        <fullName evidence="6">Transcriptional regulator, TetR family</fullName>
    </submittedName>
</protein>
<dbReference type="EMBL" id="FRFE01000014">
    <property type="protein sequence ID" value="SHO49652.1"/>
    <property type="molecule type" value="Genomic_DNA"/>
</dbReference>
<dbReference type="STRING" id="1121416.SAMN02745220_02975"/>
<evidence type="ECO:0000256" key="2">
    <source>
        <dbReference type="ARBA" id="ARBA00023125"/>
    </source>
</evidence>
<evidence type="ECO:0000313" key="7">
    <source>
        <dbReference type="Proteomes" id="UP000184603"/>
    </source>
</evidence>
<organism evidence="6 7">
    <name type="scientific">Desulfopila aestuarii DSM 18488</name>
    <dbReference type="NCBI Taxonomy" id="1121416"/>
    <lineage>
        <taxon>Bacteria</taxon>
        <taxon>Pseudomonadati</taxon>
        <taxon>Thermodesulfobacteriota</taxon>
        <taxon>Desulfobulbia</taxon>
        <taxon>Desulfobulbales</taxon>
        <taxon>Desulfocapsaceae</taxon>
        <taxon>Desulfopila</taxon>
    </lineage>
</organism>
<evidence type="ECO:0000256" key="4">
    <source>
        <dbReference type="PROSITE-ProRule" id="PRU00335"/>
    </source>
</evidence>
<proteinExistence type="predicted"/>
<dbReference type="PROSITE" id="PS50977">
    <property type="entry name" value="HTH_TETR_2"/>
    <property type="match status" value="1"/>
</dbReference>
<name>A0A1M7YAJ0_9BACT</name>
<evidence type="ECO:0000256" key="3">
    <source>
        <dbReference type="ARBA" id="ARBA00023163"/>
    </source>
</evidence>
<dbReference type="InterPro" id="IPR011075">
    <property type="entry name" value="TetR_C"/>
</dbReference>
<dbReference type="PRINTS" id="PR00455">
    <property type="entry name" value="HTHTETR"/>
</dbReference>